<accession>A0A414D4X2</accession>
<evidence type="ECO:0000313" key="1">
    <source>
        <dbReference type="EMBL" id="RHD04626.1"/>
    </source>
</evidence>
<dbReference type="Proteomes" id="UP000284472">
    <property type="component" value="Unassembled WGS sequence"/>
</dbReference>
<reference evidence="1 2" key="1">
    <citation type="submission" date="2018-08" db="EMBL/GenBank/DDBJ databases">
        <title>A genome reference for cultivated species of the human gut microbiota.</title>
        <authorList>
            <person name="Zou Y."/>
            <person name="Xue W."/>
            <person name="Luo G."/>
        </authorList>
    </citation>
    <scope>NUCLEOTIDE SEQUENCE [LARGE SCALE GENOMIC DNA]</scope>
    <source>
        <strain evidence="1 2">AM32-6</strain>
    </source>
</reference>
<dbReference type="RefSeq" id="WP_118043926.1">
    <property type="nucleotide sequence ID" value="NZ_QSIR01000018.1"/>
</dbReference>
<gene>
    <name evidence="1" type="ORF">DW812_11780</name>
</gene>
<dbReference type="InterPro" id="IPR011664">
    <property type="entry name" value="Abi_system_AbiD/AbiF-like"/>
</dbReference>
<comment type="caution">
    <text evidence="1">The sequence shown here is derived from an EMBL/GenBank/DDBJ whole genome shotgun (WGS) entry which is preliminary data.</text>
</comment>
<organism evidence="1 2">
    <name type="scientific">Mediterraneibacter gnavus</name>
    <name type="common">Ruminococcus gnavus</name>
    <dbReference type="NCBI Taxonomy" id="33038"/>
    <lineage>
        <taxon>Bacteria</taxon>
        <taxon>Bacillati</taxon>
        <taxon>Bacillota</taxon>
        <taxon>Clostridia</taxon>
        <taxon>Lachnospirales</taxon>
        <taxon>Lachnospiraceae</taxon>
        <taxon>Mediterraneibacter</taxon>
    </lineage>
</organism>
<dbReference type="EMBL" id="QSIR01000018">
    <property type="protein sequence ID" value="RHD04626.1"/>
    <property type="molecule type" value="Genomic_DNA"/>
</dbReference>
<proteinExistence type="predicted"/>
<protein>
    <submittedName>
        <fullName evidence="1">Abi family protein</fullName>
    </submittedName>
</protein>
<evidence type="ECO:0000313" key="2">
    <source>
        <dbReference type="Proteomes" id="UP000284472"/>
    </source>
</evidence>
<sequence>MKLSGKRFLTYDEQISFLSEQKQLLIEDQKYAKQILFKIGYFALINGYKQIFKDLHTNKFKLGVRFEDVYELYSFDHDLRSVFLKYILICEQTIKSSLSYHFCAIYGEHQEAYLDPANYLQAGKKIPNIRNVIKKISEQLNEKSNCSYIQHYIKKYQSVPFWILINVLTIGQVSKLYACQKGRVKIQVCKDFGTVRVNEVERMLSIMTKFRNVCAHNDRLFDFRTQDALLDMSIHKRLQIPRKAGRYCFGKEDLFAQVIILKIFLQEEDFALFYTELKQCFGKHPIYETVLYKMGFPENWKKIAVEKYENHKETL</sequence>
<name>A0A414D4X2_MEDGN</name>
<dbReference type="Pfam" id="PF07751">
    <property type="entry name" value="Abi_2"/>
    <property type="match status" value="1"/>
</dbReference>
<dbReference type="AlphaFoldDB" id="A0A414D4X2"/>